<gene>
    <name evidence="2" type="ORF">ID875_28270</name>
</gene>
<dbReference type="EMBL" id="JACWUS010000021">
    <property type="protein sequence ID" value="MBD2830451.1"/>
    <property type="molecule type" value="Genomic_DNA"/>
</dbReference>
<evidence type="ECO:0000256" key="1">
    <source>
        <dbReference type="SAM" id="MobiDB-lite"/>
    </source>
</evidence>
<accession>A0A927BPN3</accession>
<comment type="caution">
    <text evidence="2">The sequence shown here is derived from an EMBL/GenBank/DDBJ whole genome shotgun (WGS) entry which is preliminary data.</text>
</comment>
<proteinExistence type="predicted"/>
<feature type="compositionally biased region" description="Acidic residues" evidence="1">
    <location>
        <begin position="1"/>
        <end position="13"/>
    </location>
</feature>
<reference evidence="2" key="1">
    <citation type="journal article" date="2020" name="PLoS ONE">
        <title>Isolation and characterization of Streptomyces bacteriophages and Streptomyces strains encoding biosynthetic arsenals: Streptomyces strains and phages for antibiotic discovery.</title>
        <authorList>
            <person name="Montano E.T."/>
            <person name="Nideffer J.F."/>
            <person name="Brumage L."/>
            <person name="Erb M."/>
            <person name="Derman A.I."/>
            <person name="Davis J.P."/>
            <person name="Estrada E."/>
            <person name="Fu S."/>
            <person name="Le D."/>
            <person name="Vuppala A."/>
            <person name="Tran C."/>
            <person name="Luterstein E."/>
            <person name="Lakkaraju S."/>
            <person name="Panchagnula S."/>
            <person name="Ren C."/>
            <person name="Doan J."/>
            <person name="Tran S."/>
            <person name="Soriano J."/>
            <person name="Fujita Y."/>
            <person name="Gutala P."/>
            <person name="Fujii Q."/>
            <person name="Lee M."/>
            <person name="Bui A."/>
            <person name="Villarreal C."/>
            <person name="Shing S.R."/>
            <person name="Kim S."/>
            <person name="Freeman D."/>
            <person name="Racha V."/>
            <person name="Ho A."/>
            <person name="Kumar P."/>
            <person name="Falah K."/>
            <person name="Dawson T."/>
            <person name="Enustun E."/>
            <person name="Prichard A."/>
            <person name="Gomez A."/>
            <person name="Khanna K."/>
            <person name="Trigg S."/>
            <person name="Fernandez L."/>
            <person name="Pogliano K."/>
            <person name="Pogliano J."/>
        </authorList>
    </citation>
    <scope>NUCLEOTIDE SEQUENCE</scope>
    <source>
        <strain evidence="2">QF2</strain>
    </source>
</reference>
<dbReference type="AlphaFoldDB" id="A0A927BPN3"/>
<feature type="compositionally biased region" description="Basic residues" evidence="1">
    <location>
        <begin position="43"/>
        <end position="55"/>
    </location>
</feature>
<sequence>MTSDETTNDDDFTPDGSAPDGLAPGGSVPDAGPLPAPVPRSSATRRRPSSARWVR</sequence>
<name>A0A927BPN3_STRGL</name>
<evidence type="ECO:0000313" key="2">
    <source>
        <dbReference type="EMBL" id="MBD2830451.1"/>
    </source>
</evidence>
<organism evidence="2">
    <name type="scientific">Streptomyces globisporus</name>
    <dbReference type="NCBI Taxonomy" id="1908"/>
    <lineage>
        <taxon>Bacteria</taxon>
        <taxon>Bacillati</taxon>
        <taxon>Actinomycetota</taxon>
        <taxon>Actinomycetes</taxon>
        <taxon>Kitasatosporales</taxon>
        <taxon>Streptomycetaceae</taxon>
        <taxon>Streptomyces</taxon>
    </lineage>
</organism>
<protein>
    <submittedName>
        <fullName evidence="2">Uncharacterized protein</fullName>
    </submittedName>
</protein>
<feature type="region of interest" description="Disordered" evidence="1">
    <location>
        <begin position="1"/>
        <end position="55"/>
    </location>
</feature>